<dbReference type="KEGG" id="eff:skT53_31010"/>
<feature type="domain" description="PilZ" evidence="1">
    <location>
        <begin position="4"/>
        <end position="83"/>
    </location>
</feature>
<dbReference type="Pfam" id="PF07238">
    <property type="entry name" value="PilZ"/>
    <property type="match status" value="1"/>
</dbReference>
<gene>
    <name evidence="2" type="ORF">skT53_31010</name>
</gene>
<dbReference type="AlphaFoldDB" id="A0A7I8DGW1"/>
<dbReference type="GO" id="GO:0035438">
    <property type="term" value="F:cyclic-di-GMP binding"/>
    <property type="evidence" value="ECO:0007669"/>
    <property type="project" value="InterPro"/>
</dbReference>
<sequence>MLPAEEEFEVEIQNISGGGLCFLSDRELPVSEYLEWQFAIDIGDREIEVYGQLVWMEKKEELYLYGVKFVFLEETEQRNLITSINTIQIRRRQREKYITG</sequence>
<evidence type="ECO:0000259" key="1">
    <source>
        <dbReference type="Pfam" id="PF07238"/>
    </source>
</evidence>
<dbReference type="Gene3D" id="2.40.10.220">
    <property type="entry name" value="predicted glycosyltransferase like domains"/>
    <property type="match status" value="1"/>
</dbReference>
<proteinExistence type="predicted"/>
<dbReference type="InterPro" id="IPR009875">
    <property type="entry name" value="PilZ_domain"/>
</dbReference>
<name>A0A7I8DGW1_9BACL</name>
<protein>
    <recommendedName>
        <fullName evidence="1">PilZ domain-containing protein</fullName>
    </recommendedName>
</protein>
<keyword evidence="3" id="KW-1185">Reference proteome</keyword>
<dbReference type="SUPFAM" id="SSF141371">
    <property type="entry name" value="PilZ domain-like"/>
    <property type="match status" value="1"/>
</dbReference>
<evidence type="ECO:0000313" key="2">
    <source>
        <dbReference type="EMBL" id="BCJ88116.1"/>
    </source>
</evidence>
<evidence type="ECO:0000313" key="3">
    <source>
        <dbReference type="Proteomes" id="UP000593802"/>
    </source>
</evidence>
<reference evidence="2 3" key="1">
    <citation type="submission" date="2020-08" db="EMBL/GenBank/DDBJ databases">
        <title>Complete Genome Sequence of Effusibacillus dendaii Strain skT53, Isolated from Farmland soil.</title>
        <authorList>
            <person name="Konishi T."/>
            <person name="Kawasaki H."/>
        </authorList>
    </citation>
    <scope>NUCLEOTIDE SEQUENCE [LARGE SCALE GENOMIC DNA]</scope>
    <source>
        <strain evidence="3">skT53</strain>
    </source>
</reference>
<organism evidence="2 3">
    <name type="scientific">Effusibacillus dendaii</name>
    <dbReference type="NCBI Taxonomy" id="2743772"/>
    <lineage>
        <taxon>Bacteria</taxon>
        <taxon>Bacillati</taxon>
        <taxon>Bacillota</taxon>
        <taxon>Bacilli</taxon>
        <taxon>Bacillales</taxon>
        <taxon>Alicyclobacillaceae</taxon>
        <taxon>Effusibacillus</taxon>
    </lineage>
</organism>
<dbReference type="Proteomes" id="UP000593802">
    <property type="component" value="Chromosome"/>
</dbReference>
<accession>A0A7I8DGW1</accession>
<dbReference type="EMBL" id="AP023366">
    <property type="protein sequence ID" value="BCJ88116.1"/>
    <property type="molecule type" value="Genomic_DNA"/>
</dbReference>